<keyword evidence="1" id="KW-0472">Membrane</keyword>
<reference evidence="3" key="1">
    <citation type="submission" date="2025-08" db="UniProtKB">
        <authorList>
            <consortium name="RefSeq"/>
        </authorList>
    </citation>
    <scope>IDENTIFICATION</scope>
</reference>
<dbReference type="AlphaFoldDB" id="A0A6P5TGD3"/>
<gene>
    <name evidence="3" type="primary">LOC110766990</name>
</gene>
<evidence type="ECO:0000256" key="1">
    <source>
        <dbReference type="SAM" id="Phobius"/>
    </source>
</evidence>
<feature type="transmembrane region" description="Helical" evidence="1">
    <location>
        <begin position="183"/>
        <end position="207"/>
    </location>
</feature>
<dbReference type="Gramene" id="Pav_sc0001313.1_g180.1.mk:mrna">
    <property type="protein sequence ID" value="Pav_sc0001313.1_g180.1.mk:CDS:1"/>
    <property type="gene ID" value="Pav_sc0001313.1_g180.1.mk"/>
</dbReference>
<evidence type="ECO:0000313" key="3">
    <source>
        <dbReference type="RefSeq" id="XP_021826105.1"/>
    </source>
</evidence>
<sequence>MLQSPTTTWGVQSFTLSILEKKNRNTKQCLRGERRKLYQIQNPILQIYTPISTPLEVAKIPTTKSFDHLSTPPKKRKIPQNSTSSSHQIAFLQQNLDHNHKNLSCNLPPLQPSASSYGWPALYASVLLGAVFGLLSMFAALAVMLPATLVTWITIVVMLAFFGKPRRTLVVEGRKITREIFVIVIKILLKEGNLVAAACAVLGYFALFRRSAEVIE</sequence>
<keyword evidence="1" id="KW-1133">Transmembrane helix</keyword>
<evidence type="ECO:0000313" key="2">
    <source>
        <dbReference type="Proteomes" id="UP000515124"/>
    </source>
</evidence>
<keyword evidence="1" id="KW-0812">Transmembrane</keyword>
<name>A0A6P5TGD3_PRUAV</name>
<organism evidence="2 3">
    <name type="scientific">Prunus avium</name>
    <name type="common">Cherry</name>
    <name type="synonym">Cerasus avium</name>
    <dbReference type="NCBI Taxonomy" id="42229"/>
    <lineage>
        <taxon>Eukaryota</taxon>
        <taxon>Viridiplantae</taxon>
        <taxon>Streptophyta</taxon>
        <taxon>Embryophyta</taxon>
        <taxon>Tracheophyta</taxon>
        <taxon>Spermatophyta</taxon>
        <taxon>Magnoliopsida</taxon>
        <taxon>eudicotyledons</taxon>
        <taxon>Gunneridae</taxon>
        <taxon>Pentapetalae</taxon>
        <taxon>rosids</taxon>
        <taxon>fabids</taxon>
        <taxon>Rosales</taxon>
        <taxon>Rosaceae</taxon>
        <taxon>Amygdaloideae</taxon>
        <taxon>Amygdaleae</taxon>
        <taxon>Prunus</taxon>
    </lineage>
</organism>
<dbReference type="KEGG" id="pavi:110766990"/>
<dbReference type="PANTHER" id="PTHR34656">
    <property type="entry name" value="PYRROLINE-5-CARBOXYLATE REDUCTASE"/>
    <property type="match status" value="1"/>
</dbReference>
<dbReference type="PANTHER" id="PTHR34656:SF1">
    <property type="entry name" value="PYRROLINE-5-CARBOXYLATE REDUCTASE"/>
    <property type="match status" value="1"/>
</dbReference>
<accession>A0A6P5TGD3</accession>
<dbReference type="Proteomes" id="UP000515124">
    <property type="component" value="Unplaced"/>
</dbReference>
<feature type="transmembrane region" description="Helical" evidence="1">
    <location>
        <begin position="141"/>
        <end position="162"/>
    </location>
</feature>
<dbReference type="RefSeq" id="XP_021826105.1">
    <property type="nucleotide sequence ID" value="XM_021970413.1"/>
</dbReference>
<keyword evidence="2" id="KW-1185">Reference proteome</keyword>
<proteinExistence type="predicted"/>
<dbReference type="GeneID" id="110766990"/>
<protein>
    <submittedName>
        <fullName evidence="3">Uncharacterized protein LOC110766990</fullName>
    </submittedName>
</protein>